<evidence type="ECO:0000256" key="7">
    <source>
        <dbReference type="ARBA" id="ARBA00023136"/>
    </source>
</evidence>
<feature type="transmembrane region" description="Helical" evidence="8">
    <location>
        <begin position="167"/>
        <end position="189"/>
    </location>
</feature>
<protein>
    <recommendedName>
        <fullName evidence="8">Probable membrane transporter protein</fullName>
    </recommendedName>
</protein>
<evidence type="ECO:0000256" key="2">
    <source>
        <dbReference type="ARBA" id="ARBA00009142"/>
    </source>
</evidence>
<feature type="transmembrane region" description="Helical" evidence="8">
    <location>
        <begin position="77"/>
        <end position="95"/>
    </location>
</feature>
<dbReference type="RefSeq" id="WP_275630966.1">
    <property type="nucleotide sequence ID" value="NZ_JARGYD010000001.1"/>
</dbReference>
<sequence>MSAELLGEFALIFVALALGGLLKGAIGAGAPVVAVPVMALFFDVQLAVVVMVIPNLVSNLWQGWQHRAQMLPRRFTLGLALSGAIGAGTGSVILAVVPSDVLLLVVAVMVLFFILFRLARPDWGLSYPAALKLVWPAGFLAGNLQGATGVSAPVSISFLSAMRLDRLAFLATISVFFALMSVVQIPVLWAYGLMDWQRTAYGIAAIVPLLAFMPVGNYIARFLPPKLFDRIIMVLLTLVALRMIWKALA</sequence>
<organism evidence="9 10">
    <name type="scientific">Psychromarinibacter halotolerans</name>
    <dbReference type="NCBI Taxonomy" id="1775175"/>
    <lineage>
        <taxon>Bacteria</taxon>
        <taxon>Pseudomonadati</taxon>
        <taxon>Pseudomonadota</taxon>
        <taxon>Alphaproteobacteria</taxon>
        <taxon>Rhodobacterales</taxon>
        <taxon>Paracoccaceae</taxon>
        <taxon>Psychromarinibacter</taxon>
    </lineage>
</organism>
<keyword evidence="6 8" id="KW-1133">Transmembrane helix</keyword>
<evidence type="ECO:0000256" key="6">
    <source>
        <dbReference type="ARBA" id="ARBA00022989"/>
    </source>
</evidence>
<proteinExistence type="inferred from homology"/>
<accession>A0ABV7GQ09</accession>
<dbReference type="EMBL" id="JBHRTB010000010">
    <property type="protein sequence ID" value="MFC3143689.1"/>
    <property type="molecule type" value="Genomic_DNA"/>
</dbReference>
<name>A0ABV7GQ09_9RHOB</name>
<evidence type="ECO:0000256" key="8">
    <source>
        <dbReference type="RuleBase" id="RU363041"/>
    </source>
</evidence>
<feature type="transmembrane region" description="Helical" evidence="8">
    <location>
        <begin position="227"/>
        <end position="245"/>
    </location>
</feature>
<feature type="transmembrane region" description="Helical" evidence="8">
    <location>
        <begin position="101"/>
        <end position="119"/>
    </location>
</feature>
<dbReference type="Proteomes" id="UP001595632">
    <property type="component" value="Unassembled WGS sequence"/>
</dbReference>
<evidence type="ECO:0000256" key="4">
    <source>
        <dbReference type="ARBA" id="ARBA00022475"/>
    </source>
</evidence>
<feature type="transmembrane region" description="Helical" evidence="8">
    <location>
        <begin position="201"/>
        <end position="220"/>
    </location>
</feature>
<dbReference type="Pfam" id="PF01925">
    <property type="entry name" value="TauE"/>
    <property type="match status" value="1"/>
</dbReference>
<evidence type="ECO:0000256" key="1">
    <source>
        <dbReference type="ARBA" id="ARBA00004651"/>
    </source>
</evidence>
<dbReference type="PANTHER" id="PTHR30269">
    <property type="entry name" value="TRANSMEMBRANE PROTEIN YFCA"/>
    <property type="match status" value="1"/>
</dbReference>
<comment type="similarity">
    <text evidence="2 8">Belongs to the 4-toluene sulfonate uptake permease (TSUP) (TC 2.A.102) family.</text>
</comment>
<feature type="transmembrane region" description="Helical" evidence="8">
    <location>
        <begin position="37"/>
        <end position="57"/>
    </location>
</feature>
<evidence type="ECO:0000313" key="9">
    <source>
        <dbReference type="EMBL" id="MFC3143689.1"/>
    </source>
</evidence>
<evidence type="ECO:0000256" key="5">
    <source>
        <dbReference type="ARBA" id="ARBA00022692"/>
    </source>
</evidence>
<keyword evidence="10" id="KW-1185">Reference proteome</keyword>
<keyword evidence="4 8" id="KW-1003">Cell membrane</keyword>
<evidence type="ECO:0000256" key="3">
    <source>
        <dbReference type="ARBA" id="ARBA00022448"/>
    </source>
</evidence>
<gene>
    <name evidence="9" type="ORF">ACFOGP_13285</name>
</gene>
<keyword evidence="5 8" id="KW-0812">Transmembrane</keyword>
<keyword evidence="7 8" id="KW-0472">Membrane</keyword>
<dbReference type="InterPro" id="IPR002781">
    <property type="entry name" value="TM_pro_TauE-like"/>
</dbReference>
<dbReference type="InterPro" id="IPR052017">
    <property type="entry name" value="TSUP"/>
</dbReference>
<keyword evidence="3" id="KW-0813">Transport</keyword>
<comment type="subcellular location">
    <subcellularLocation>
        <location evidence="1 8">Cell membrane</location>
        <topology evidence="1 8">Multi-pass membrane protein</topology>
    </subcellularLocation>
</comment>
<dbReference type="PANTHER" id="PTHR30269:SF37">
    <property type="entry name" value="MEMBRANE TRANSPORTER PROTEIN"/>
    <property type="match status" value="1"/>
</dbReference>
<comment type="caution">
    <text evidence="9">The sequence shown here is derived from an EMBL/GenBank/DDBJ whole genome shotgun (WGS) entry which is preliminary data.</text>
</comment>
<evidence type="ECO:0000313" key="10">
    <source>
        <dbReference type="Proteomes" id="UP001595632"/>
    </source>
</evidence>
<reference evidence="10" key="1">
    <citation type="journal article" date="2019" name="Int. J. Syst. Evol. Microbiol.">
        <title>The Global Catalogue of Microorganisms (GCM) 10K type strain sequencing project: providing services to taxonomists for standard genome sequencing and annotation.</title>
        <authorList>
            <consortium name="The Broad Institute Genomics Platform"/>
            <consortium name="The Broad Institute Genome Sequencing Center for Infectious Disease"/>
            <person name="Wu L."/>
            <person name="Ma J."/>
        </authorList>
    </citation>
    <scope>NUCLEOTIDE SEQUENCE [LARGE SCALE GENOMIC DNA]</scope>
    <source>
        <strain evidence="10">KCTC 52366</strain>
    </source>
</reference>